<evidence type="ECO:0000313" key="11">
    <source>
        <dbReference type="EMBL" id="CUU58447.1"/>
    </source>
</evidence>
<dbReference type="InterPro" id="IPR001867">
    <property type="entry name" value="OmpR/PhoB-type_DNA-bd"/>
</dbReference>
<dbReference type="GO" id="GO:0000156">
    <property type="term" value="F:phosphorelay response regulator activity"/>
    <property type="evidence" value="ECO:0007669"/>
    <property type="project" value="TreeGrafter"/>
</dbReference>
<evidence type="ECO:0000256" key="6">
    <source>
        <dbReference type="PROSITE-ProRule" id="PRU00169"/>
    </source>
</evidence>
<evidence type="ECO:0000259" key="9">
    <source>
        <dbReference type="PROSITE" id="PS50110"/>
    </source>
</evidence>
<keyword evidence="2" id="KW-0902">Two-component regulatory system</keyword>
<dbReference type="SUPFAM" id="SSF46894">
    <property type="entry name" value="C-terminal effector domain of the bipartite response regulators"/>
    <property type="match status" value="1"/>
</dbReference>
<dbReference type="CDD" id="cd00383">
    <property type="entry name" value="trans_reg_C"/>
    <property type="match status" value="1"/>
</dbReference>
<dbReference type="AlphaFoldDB" id="A0A0S4QTI5"/>
<gene>
    <name evidence="11" type="ORF">Ga0074812_11981</name>
</gene>
<keyword evidence="3" id="KW-0805">Transcription regulation</keyword>
<feature type="region of interest" description="Disordered" evidence="8">
    <location>
        <begin position="202"/>
        <end position="228"/>
    </location>
</feature>
<dbReference type="InterPro" id="IPR016032">
    <property type="entry name" value="Sig_transdc_resp-reg_C-effctor"/>
</dbReference>
<dbReference type="GO" id="GO:0006355">
    <property type="term" value="P:regulation of DNA-templated transcription"/>
    <property type="evidence" value="ECO:0007669"/>
    <property type="project" value="InterPro"/>
</dbReference>
<dbReference type="InterPro" id="IPR001789">
    <property type="entry name" value="Sig_transdc_resp-reg_receiver"/>
</dbReference>
<dbReference type="PROSITE" id="PS50110">
    <property type="entry name" value="RESPONSE_REGULATORY"/>
    <property type="match status" value="1"/>
</dbReference>
<dbReference type="InterPro" id="IPR011006">
    <property type="entry name" value="CheY-like_superfamily"/>
</dbReference>
<evidence type="ECO:0000256" key="3">
    <source>
        <dbReference type="ARBA" id="ARBA00023015"/>
    </source>
</evidence>
<organism evidence="11 12">
    <name type="scientific">Parafrankia irregularis</name>
    <dbReference type="NCBI Taxonomy" id="795642"/>
    <lineage>
        <taxon>Bacteria</taxon>
        <taxon>Bacillati</taxon>
        <taxon>Actinomycetota</taxon>
        <taxon>Actinomycetes</taxon>
        <taxon>Frankiales</taxon>
        <taxon>Frankiaceae</taxon>
        <taxon>Parafrankia</taxon>
    </lineage>
</organism>
<dbReference type="EMBL" id="FAOZ01000019">
    <property type="protein sequence ID" value="CUU58447.1"/>
    <property type="molecule type" value="Genomic_DNA"/>
</dbReference>
<dbReference type="InterPro" id="IPR039420">
    <property type="entry name" value="WalR-like"/>
</dbReference>
<feature type="DNA-binding region" description="OmpR/PhoB-type" evidence="7">
    <location>
        <begin position="126"/>
        <end position="244"/>
    </location>
</feature>
<dbReference type="Pfam" id="PF00072">
    <property type="entry name" value="Response_reg"/>
    <property type="match status" value="1"/>
</dbReference>
<dbReference type="Proteomes" id="UP000198802">
    <property type="component" value="Unassembled WGS sequence"/>
</dbReference>
<dbReference type="PANTHER" id="PTHR48111">
    <property type="entry name" value="REGULATOR OF RPOS"/>
    <property type="match status" value="1"/>
</dbReference>
<reference evidence="12" key="1">
    <citation type="submission" date="2015-11" db="EMBL/GenBank/DDBJ databases">
        <authorList>
            <person name="Varghese N."/>
        </authorList>
    </citation>
    <scope>NUCLEOTIDE SEQUENCE [LARGE SCALE GENOMIC DNA]</scope>
    <source>
        <strain evidence="12">DSM 45899</strain>
    </source>
</reference>
<protein>
    <submittedName>
        <fullName evidence="11">DNA-binding response regulator, OmpR family, contains REC and winged-helix (WHTH) domain</fullName>
    </submittedName>
</protein>
<evidence type="ECO:0000256" key="2">
    <source>
        <dbReference type="ARBA" id="ARBA00023012"/>
    </source>
</evidence>
<dbReference type="SMART" id="SM00862">
    <property type="entry name" value="Trans_reg_C"/>
    <property type="match status" value="1"/>
</dbReference>
<keyword evidence="4 7" id="KW-0238">DNA-binding</keyword>
<keyword evidence="1" id="KW-0597">Phosphoprotein</keyword>
<evidence type="ECO:0000256" key="7">
    <source>
        <dbReference type="PROSITE-ProRule" id="PRU01091"/>
    </source>
</evidence>
<feature type="domain" description="Response regulatory" evidence="9">
    <location>
        <begin position="1"/>
        <end position="81"/>
    </location>
</feature>
<name>A0A0S4QTI5_9ACTN</name>
<proteinExistence type="predicted"/>
<comment type="caution">
    <text evidence="6">Lacks conserved residue(s) required for the propagation of feature annotation.</text>
</comment>
<keyword evidence="12" id="KW-1185">Reference proteome</keyword>
<dbReference type="PROSITE" id="PS51755">
    <property type="entry name" value="OMPR_PHOB"/>
    <property type="match status" value="1"/>
</dbReference>
<dbReference type="GO" id="GO:0032993">
    <property type="term" value="C:protein-DNA complex"/>
    <property type="evidence" value="ECO:0007669"/>
    <property type="project" value="TreeGrafter"/>
</dbReference>
<dbReference type="Gene3D" id="1.10.10.10">
    <property type="entry name" value="Winged helix-like DNA-binding domain superfamily/Winged helix DNA-binding domain"/>
    <property type="match status" value="1"/>
</dbReference>
<dbReference type="GO" id="GO:0000976">
    <property type="term" value="F:transcription cis-regulatory region binding"/>
    <property type="evidence" value="ECO:0007669"/>
    <property type="project" value="TreeGrafter"/>
</dbReference>
<dbReference type="PANTHER" id="PTHR48111:SF1">
    <property type="entry name" value="TWO-COMPONENT RESPONSE REGULATOR ORR33"/>
    <property type="match status" value="1"/>
</dbReference>
<evidence type="ECO:0000313" key="12">
    <source>
        <dbReference type="Proteomes" id="UP000198802"/>
    </source>
</evidence>
<evidence type="ECO:0000256" key="4">
    <source>
        <dbReference type="ARBA" id="ARBA00023125"/>
    </source>
</evidence>
<dbReference type="Gene3D" id="3.40.50.2300">
    <property type="match status" value="1"/>
</dbReference>
<evidence type="ECO:0000256" key="5">
    <source>
        <dbReference type="ARBA" id="ARBA00023163"/>
    </source>
</evidence>
<evidence type="ECO:0000256" key="1">
    <source>
        <dbReference type="ARBA" id="ARBA00022553"/>
    </source>
</evidence>
<dbReference type="InterPro" id="IPR036388">
    <property type="entry name" value="WH-like_DNA-bd_sf"/>
</dbReference>
<accession>A0A0S4QTI5</accession>
<dbReference type="SUPFAM" id="SSF52172">
    <property type="entry name" value="CheY-like"/>
    <property type="match status" value="1"/>
</dbReference>
<keyword evidence="5" id="KW-0804">Transcription</keyword>
<evidence type="ECO:0000259" key="10">
    <source>
        <dbReference type="PROSITE" id="PS51755"/>
    </source>
</evidence>
<evidence type="ECO:0000256" key="8">
    <source>
        <dbReference type="SAM" id="MobiDB-lite"/>
    </source>
</evidence>
<sequence>MEIGRLAPSAVLLTANLPVVDGVTVVRTVRSAQARTTTPILFAVGPDEREQAAAALEAGATVCLGKPFRIHEVLAMVGAVGGPAGLGAAPTMATGTVGGAGTGAGAAVPAQTGPGTGTVPSAIERSEVLRSGPVVLDVDAHEVTVDGRTVHMPPREFRLLRLLLGHAGRVVTREMLLTEVWGSPDTDPNTLAVHVRRLRRRLGDPSAPEPPAGPSAGRPVGRVLGETRPPLIESIRGIGYRFRAHPS</sequence>
<feature type="domain" description="OmpR/PhoB-type" evidence="10">
    <location>
        <begin position="126"/>
        <end position="244"/>
    </location>
</feature>
<dbReference type="Pfam" id="PF00486">
    <property type="entry name" value="Trans_reg_C"/>
    <property type="match status" value="1"/>
</dbReference>
<dbReference type="GO" id="GO:0005829">
    <property type="term" value="C:cytosol"/>
    <property type="evidence" value="ECO:0007669"/>
    <property type="project" value="TreeGrafter"/>
</dbReference>